<dbReference type="CDD" id="cd03671">
    <property type="entry name" value="NUDIX_Ap4A_hydrolase_plant_like"/>
    <property type="match status" value="1"/>
</dbReference>
<evidence type="ECO:0000256" key="1">
    <source>
        <dbReference type="ARBA" id="ARBA00001946"/>
    </source>
</evidence>
<dbReference type="PROSITE" id="PS51462">
    <property type="entry name" value="NUDIX"/>
    <property type="match status" value="1"/>
</dbReference>
<dbReference type="Proteomes" id="UP000294412">
    <property type="component" value="Chromosome"/>
</dbReference>
<accession>A0A451D3W0</accession>
<dbReference type="RefSeq" id="WP_157993813.1">
    <property type="nucleotide sequence ID" value="NZ_LR217703.1"/>
</dbReference>
<evidence type="ECO:0000259" key="4">
    <source>
        <dbReference type="PROSITE" id="PS51462"/>
    </source>
</evidence>
<dbReference type="PANTHER" id="PTHR23114:SF17">
    <property type="entry name" value="M7GPPPN-MRNA HYDROLASE"/>
    <property type="match status" value="1"/>
</dbReference>
<reference evidence="5 6" key="1">
    <citation type="submission" date="2019-02" db="EMBL/GenBank/DDBJ databases">
        <authorList>
            <person name="Manzano-Marin A."/>
            <person name="Manzano-Marin A."/>
        </authorList>
    </citation>
    <scope>NUCLEOTIDE SEQUENCE [LARGE SCALE GENOMIC DNA]</scope>
    <source>
        <strain evidence="5 6">ErCicuneomaculata</strain>
    </source>
</reference>
<dbReference type="EC" id="3.6.1.-" evidence="3"/>
<organism evidence="5 6">
    <name type="scientific">Candidatus Erwinia haradaeae</name>
    <dbReference type="NCBI Taxonomy" id="1922217"/>
    <lineage>
        <taxon>Bacteria</taxon>
        <taxon>Pseudomonadati</taxon>
        <taxon>Pseudomonadota</taxon>
        <taxon>Gammaproteobacteria</taxon>
        <taxon>Enterobacterales</taxon>
        <taxon>Erwiniaceae</taxon>
        <taxon>Erwinia</taxon>
    </lineage>
</organism>
<dbReference type="InterPro" id="IPR000086">
    <property type="entry name" value="NUDIX_hydrolase_dom"/>
</dbReference>
<protein>
    <recommendedName>
        <fullName evidence="3">RNA pyrophosphohydrolase</fullName>
        <ecNumber evidence="3">3.6.1.-</ecNumber>
    </recommendedName>
    <alternativeName>
        <fullName evidence="3">(Di)nucleoside polyphosphate hydrolase</fullName>
    </alternativeName>
</protein>
<dbReference type="NCBIfam" id="NF001934">
    <property type="entry name" value="PRK00714.1-1"/>
    <property type="match status" value="1"/>
</dbReference>
<dbReference type="GO" id="GO:0006402">
    <property type="term" value="P:mRNA catabolic process"/>
    <property type="evidence" value="ECO:0007669"/>
    <property type="project" value="TreeGrafter"/>
</dbReference>
<keyword evidence="2 3" id="KW-0378">Hydrolase</keyword>
<dbReference type="AlphaFoldDB" id="A0A451D3W0"/>
<evidence type="ECO:0000256" key="2">
    <source>
        <dbReference type="ARBA" id="ARBA00022801"/>
    </source>
</evidence>
<evidence type="ECO:0000313" key="6">
    <source>
        <dbReference type="Proteomes" id="UP000294412"/>
    </source>
</evidence>
<dbReference type="EMBL" id="LR217703">
    <property type="protein sequence ID" value="VFP80345.1"/>
    <property type="molecule type" value="Genomic_DNA"/>
</dbReference>
<sequence length="166" mass="20550">MINRNGYRLNVGIIIYNIKGQVLWAKRTDQYFWQFPQGGIKIYETPKMAMYRELFEEVGLTQQDVHIDYESNNWIQYTFPKKLIRWKTKPLCIGQKQKWYLVRLLCSDEFINIKNNKTSKFDYWKWVSYWYPIRQIVPFKRYVYRQIMKEFSKKLFICSKSKYLKF</sequence>
<comment type="cofactor">
    <cofactor evidence="1">
        <name>Mg(2+)</name>
        <dbReference type="ChEBI" id="CHEBI:18420"/>
    </cofactor>
</comment>
<dbReference type="GO" id="GO:0034353">
    <property type="term" value="F:mRNA 5'-diphosphatase activity"/>
    <property type="evidence" value="ECO:0007669"/>
    <property type="project" value="TreeGrafter"/>
</dbReference>
<dbReference type="InterPro" id="IPR015797">
    <property type="entry name" value="NUDIX_hydrolase-like_dom_sf"/>
</dbReference>
<dbReference type="PROSITE" id="PS00893">
    <property type="entry name" value="NUDIX_BOX"/>
    <property type="match status" value="1"/>
</dbReference>
<comment type="cofactor">
    <cofactor evidence="3">
        <name>a divalent metal cation</name>
        <dbReference type="ChEBI" id="CHEBI:60240"/>
    </cofactor>
</comment>
<dbReference type="InterPro" id="IPR022927">
    <property type="entry name" value="RppH"/>
</dbReference>
<comment type="similarity">
    <text evidence="3">Belongs to the Nudix hydrolase family. RppH subfamily.</text>
</comment>
<dbReference type="PANTHER" id="PTHR23114">
    <property type="entry name" value="M7GPPPN-MRNA HYDROLASE"/>
    <property type="match status" value="1"/>
</dbReference>
<dbReference type="InterPro" id="IPR020084">
    <property type="entry name" value="NUDIX_hydrolase_CS"/>
</dbReference>
<evidence type="ECO:0000256" key="3">
    <source>
        <dbReference type="HAMAP-Rule" id="MF_00298"/>
    </source>
</evidence>
<dbReference type="Gene3D" id="3.90.79.10">
    <property type="entry name" value="Nucleoside Triphosphate Pyrophosphohydrolase"/>
    <property type="match status" value="1"/>
</dbReference>
<dbReference type="OrthoDB" id="9816040at2"/>
<dbReference type="Pfam" id="PF00293">
    <property type="entry name" value="NUDIX"/>
    <property type="match status" value="1"/>
</dbReference>
<dbReference type="SUPFAM" id="SSF55811">
    <property type="entry name" value="Nudix"/>
    <property type="match status" value="1"/>
</dbReference>
<evidence type="ECO:0000313" key="5">
    <source>
        <dbReference type="EMBL" id="VFP80345.1"/>
    </source>
</evidence>
<dbReference type="NCBIfam" id="NF001938">
    <property type="entry name" value="PRK00714.1-5"/>
    <property type="match status" value="1"/>
</dbReference>
<dbReference type="GO" id="GO:0005737">
    <property type="term" value="C:cytoplasm"/>
    <property type="evidence" value="ECO:0007669"/>
    <property type="project" value="TreeGrafter"/>
</dbReference>
<proteinExistence type="inferred from homology"/>
<feature type="short sequence motif" description="Nudix box" evidence="3">
    <location>
        <begin position="38"/>
        <end position="59"/>
    </location>
</feature>
<name>A0A451D3W0_9GAMM</name>
<gene>
    <name evidence="3 5" type="primary">rppH</name>
    <name evidence="3" type="synonym">nudH</name>
    <name evidence="5" type="ORF">ERCICUMA2628_675</name>
</gene>
<dbReference type="NCBIfam" id="NF001937">
    <property type="entry name" value="PRK00714.1-4"/>
    <property type="match status" value="1"/>
</dbReference>
<comment type="function">
    <text evidence="3">Accelerates the degradation of transcripts by removing pyrophosphate from the 5'-end of triphosphorylated RNA, leading to a more labile monophosphorylated state that can stimulate subsequent ribonuclease cleavage.</text>
</comment>
<feature type="domain" description="Nudix hydrolase" evidence="4">
    <location>
        <begin position="6"/>
        <end position="149"/>
    </location>
</feature>
<dbReference type="HAMAP" id="MF_00298">
    <property type="entry name" value="Nudix_RppH"/>
    <property type="match status" value="1"/>
</dbReference>